<gene>
    <name evidence="2" type="ORF">H6B30_00865</name>
</gene>
<sequence length="92" mass="9838">MIVFISFLIVGVMAGYALRHTAIQKELGRTMPVTVWLLLFVFGVSIGSDPFVMGNLGNFGGQALLLCLAGMVGSIVFVAAVWRLFFKKGGGL</sequence>
<reference evidence="2 3" key="1">
    <citation type="journal article" date="2021" name="Sci. Rep.">
        <title>The distribution of antibiotic resistance genes in chicken gut microbiota commensals.</title>
        <authorList>
            <person name="Juricova H."/>
            <person name="Matiasovicova J."/>
            <person name="Kubasova T."/>
            <person name="Cejkova D."/>
            <person name="Rychlik I."/>
        </authorList>
    </citation>
    <scope>NUCLEOTIDE SEQUENCE [LARGE SCALE GENOMIC DNA]</scope>
    <source>
        <strain evidence="2 3">An819</strain>
    </source>
</reference>
<name>A0A938WLB3_9BACT</name>
<keyword evidence="1" id="KW-0812">Transmembrane</keyword>
<keyword evidence="1" id="KW-0472">Membrane</keyword>
<evidence type="ECO:0000256" key="1">
    <source>
        <dbReference type="SAM" id="Phobius"/>
    </source>
</evidence>
<dbReference type="AlphaFoldDB" id="A0A938WLB3"/>
<protein>
    <submittedName>
        <fullName evidence="2">LysO family transporter</fullName>
    </submittedName>
</protein>
<dbReference type="EMBL" id="JACJJL010000001">
    <property type="protein sequence ID" value="MBM6660318.1"/>
    <property type="molecule type" value="Genomic_DNA"/>
</dbReference>
<organism evidence="2 3">
    <name type="scientific">Marseilla massiliensis</name>
    <dbReference type="NCBI Taxonomy" id="1841864"/>
    <lineage>
        <taxon>Bacteria</taxon>
        <taxon>Pseudomonadati</taxon>
        <taxon>Bacteroidota</taxon>
        <taxon>Bacteroidia</taxon>
        <taxon>Bacteroidales</taxon>
        <taxon>Prevotellaceae</taxon>
        <taxon>Marseilla</taxon>
    </lineage>
</organism>
<dbReference type="Pfam" id="PF03956">
    <property type="entry name" value="Lys_export"/>
    <property type="match status" value="1"/>
</dbReference>
<keyword evidence="3" id="KW-1185">Reference proteome</keyword>
<dbReference type="GO" id="GO:0015661">
    <property type="term" value="F:L-lysine efflux transmembrane transporter activity"/>
    <property type="evidence" value="ECO:0007669"/>
    <property type="project" value="InterPro"/>
</dbReference>
<dbReference type="RefSeq" id="WP_205106955.1">
    <property type="nucleotide sequence ID" value="NZ_CAWUJD010000001.1"/>
</dbReference>
<dbReference type="InterPro" id="IPR005642">
    <property type="entry name" value="LysO"/>
</dbReference>
<evidence type="ECO:0000313" key="2">
    <source>
        <dbReference type="EMBL" id="MBM6660318.1"/>
    </source>
</evidence>
<accession>A0A938WLB3</accession>
<feature type="transmembrane region" description="Helical" evidence="1">
    <location>
        <begin position="63"/>
        <end position="85"/>
    </location>
</feature>
<feature type="transmembrane region" description="Helical" evidence="1">
    <location>
        <begin position="35"/>
        <end position="56"/>
    </location>
</feature>
<comment type="caution">
    <text evidence="2">The sequence shown here is derived from an EMBL/GenBank/DDBJ whole genome shotgun (WGS) entry which is preliminary data.</text>
</comment>
<keyword evidence="1" id="KW-1133">Transmembrane helix</keyword>
<dbReference type="Proteomes" id="UP000764045">
    <property type="component" value="Unassembled WGS sequence"/>
</dbReference>
<proteinExistence type="predicted"/>
<evidence type="ECO:0000313" key="3">
    <source>
        <dbReference type="Proteomes" id="UP000764045"/>
    </source>
</evidence>